<name>W4MGV0_9BACT</name>
<dbReference type="HOGENOM" id="CLU_2272272_0_0_7"/>
<dbReference type="EMBL" id="AZHX01000040">
    <property type="protein sequence ID" value="ETX09166.1"/>
    <property type="molecule type" value="Genomic_DNA"/>
</dbReference>
<reference evidence="1 2" key="1">
    <citation type="journal article" date="2014" name="Nature">
        <title>An environmental bacterial taxon with a large and distinct metabolic repertoire.</title>
        <authorList>
            <person name="Wilson M.C."/>
            <person name="Mori T."/>
            <person name="Ruckert C."/>
            <person name="Uria A.R."/>
            <person name="Helf M.J."/>
            <person name="Takada K."/>
            <person name="Gernert C."/>
            <person name="Steffens U.A."/>
            <person name="Heycke N."/>
            <person name="Schmitt S."/>
            <person name="Rinke C."/>
            <person name="Helfrich E.J."/>
            <person name="Brachmann A.O."/>
            <person name="Gurgui C."/>
            <person name="Wakimoto T."/>
            <person name="Kracht M."/>
            <person name="Crusemann M."/>
            <person name="Hentschel U."/>
            <person name="Abe I."/>
            <person name="Matsunaga S."/>
            <person name="Kalinowski J."/>
            <person name="Takeyama H."/>
            <person name="Piel J."/>
        </authorList>
    </citation>
    <scope>NUCLEOTIDE SEQUENCE [LARGE SCALE GENOMIC DNA]</scope>
    <source>
        <strain evidence="2">TSY2</strain>
    </source>
</reference>
<dbReference type="AlphaFoldDB" id="W4MGV0"/>
<gene>
    <name evidence="1" type="ORF">ETSY2_01095</name>
</gene>
<organism evidence="1 2">
    <name type="scientific">Candidatus Entotheonella gemina</name>
    <dbReference type="NCBI Taxonomy" id="1429439"/>
    <lineage>
        <taxon>Bacteria</taxon>
        <taxon>Pseudomonadati</taxon>
        <taxon>Nitrospinota/Tectimicrobiota group</taxon>
        <taxon>Candidatus Tectimicrobiota</taxon>
        <taxon>Candidatus Entotheonellia</taxon>
        <taxon>Candidatus Entotheonellales</taxon>
        <taxon>Candidatus Entotheonellaceae</taxon>
        <taxon>Candidatus Entotheonella</taxon>
    </lineage>
</organism>
<comment type="caution">
    <text evidence="1">The sequence shown here is derived from an EMBL/GenBank/DDBJ whole genome shotgun (WGS) entry which is preliminary data.</text>
</comment>
<evidence type="ECO:0000313" key="2">
    <source>
        <dbReference type="Proteomes" id="UP000019140"/>
    </source>
</evidence>
<keyword evidence="2" id="KW-1185">Reference proteome</keyword>
<evidence type="ECO:0000313" key="1">
    <source>
        <dbReference type="EMBL" id="ETX09166.1"/>
    </source>
</evidence>
<sequence length="102" mass="11603">MLAMALPISQALVTRIPNPIDVAESTVRPYKPLMFADKYEPLFLALPHVYAPGTGPYRLIPRQPALKTAEPIISGRLKQPYDQHVFFLIFESDAYNLSFHYI</sequence>
<protein>
    <submittedName>
        <fullName evidence="1">Uncharacterized protein</fullName>
    </submittedName>
</protein>
<accession>W4MGV0</accession>
<dbReference type="Proteomes" id="UP000019140">
    <property type="component" value="Unassembled WGS sequence"/>
</dbReference>
<proteinExistence type="predicted"/>